<proteinExistence type="inferred from homology"/>
<keyword evidence="4" id="KW-0325">Glycoprotein</keyword>
<dbReference type="EMBL" id="HBIO01020874">
    <property type="protein sequence ID" value="CAE0471213.1"/>
    <property type="molecule type" value="Transcribed_RNA"/>
</dbReference>
<evidence type="ECO:0000256" key="1">
    <source>
        <dbReference type="ARBA" id="ARBA00007528"/>
    </source>
</evidence>
<evidence type="ECO:0000313" key="9">
    <source>
        <dbReference type="EMBL" id="CAE0471214.1"/>
    </source>
</evidence>
<dbReference type="Pfam" id="PF03198">
    <property type="entry name" value="Glyco_hydro_72"/>
    <property type="match status" value="1"/>
</dbReference>
<keyword evidence="3" id="KW-1015">Disulfide bond</keyword>
<comment type="similarity">
    <text evidence="1">Belongs to the glycosyl hydrolase 72 family.</text>
</comment>
<evidence type="ECO:0000313" key="6">
    <source>
        <dbReference type="EMBL" id="CAE0471211.1"/>
    </source>
</evidence>
<dbReference type="InterPro" id="IPR004886">
    <property type="entry name" value="Glucanosyltransferase"/>
</dbReference>
<dbReference type="InterPro" id="IPR017853">
    <property type="entry name" value="GH"/>
</dbReference>
<evidence type="ECO:0000313" key="7">
    <source>
        <dbReference type="EMBL" id="CAE0471212.1"/>
    </source>
</evidence>
<dbReference type="PANTHER" id="PTHR31468:SF2">
    <property type="entry name" value="1,3-BETA-GLUCANOSYLTRANSFERASE GAS1"/>
    <property type="match status" value="1"/>
</dbReference>
<keyword evidence="2" id="KW-0732">Signal</keyword>
<reference evidence="9" key="1">
    <citation type="submission" date="2021-01" db="EMBL/GenBank/DDBJ databases">
        <authorList>
            <person name="Corre E."/>
            <person name="Pelletier E."/>
            <person name="Niang G."/>
            <person name="Scheremetjew M."/>
            <person name="Finn R."/>
            <person name="Kale V."/>
            <person name="Holt S."/>
            <person name="Cochrane G."/>
            <person name="Meng A."/>
            <person name="Brown T."/>
            <person name="Cohen L."/>
        </authorList>
    </citation>
    <scope>NUCLEOTIDE SEQUENCE</scope>
    <source>
        <strain evidence="9">MM31A-1</strain>
    </source>
</reference>
<protein>
    <submittedName>
        <fullName evidence="9">Uncharacterized protein</fullName>
    </submittedName>
</protein>
<evidence type="ECO:0000256" key="5">
    <source>
        <dbReference type="SAM" id="Phobius"/>
    </source>
</evidence>
<dbReference type="PANTHER" id="PTHR31468">
    <property type="entry name" value="1,3-BETA-GLUCANOSYLTRANSFERASE GAS1"/>
    <property type="match status" value="1"/>
</dbReference>
<evidence type="ECO:0000256" key="2">
    <source>
        <dbReference type="ARBA" id="ARBA00022729"/>
    </source>
</evidence>
<sequence>MLNDIKLTEHQQSLLDGTAPTDIDDDTISTNDNENTVIGTIASANTIGTIVSSPSVSTKSLQVQPLAPAVIKGYKFFNSVTGENILVKGIDYYPRPNHGKLNLNNVDLFTEEYRHIWERDIKVFVDLGINALRLYSVDPDMDHSAFMCALHNAGIYVVVSLASGSASGSCKGSKCAITSDAAPHCYPPTLKVRGEMIIREFSRYDNTLAFSAGNEVNHYTQMHRPQWNAPCLKKFVRDMRAFVHGCSSSEGHNGDTDAHDHGMRKVPIGLIMADTDRDENTMYYNCQGDPNDELENAEWYGINTYVYCNGTATQFNDALGFQELLTSFESYNYSIPSLLTEFGCLSETFPDKHGYEGQRTFRQAEWLDLPQVQDNFAGGMVFEYVSEAANAGGYPFHKFGQANYGIGHFSPELCDDVTVMCKFNPAPSFSNLKRAYSIAHALNVTIEEFEPELHRTGRSECPKDFPPLNSFHWKADWKPSIRCHPRSESAPFMCPSPNGNVGVVTDTKNVFSPGAQSPSSSSPPVTEHFPFSCISLTIVAMLIGLSFLLVTFIPILRNRLDEHRKYDCAATNRKRMGDDETIGLMSSNSSNSSSSVEGAYSSMQLII</sequence>
<gene>
    <name evidence="6" type="ORF">CDEB00056_LOCUS16064</name>
    <name evidence="7" type="ORF">CDEB00056_LOCUS16065</name>
    <name evidence="8" type="ORF">CDEB00056_LOCUS16066</name>
    <name evidence="9" type="ORF">CDEB00056_LOCUS16067</name>
</gene>
<evidence type="ECO:0000256" key="3">
    <source>
        <dbReference type="ARBA" id="ARBA00023157"/>
    </source>
</evidence>
<dbReference type="AlphaFoldDB" id="A0A6S8XMG5"/>
<dbReference type="EMBL" id="HBIO01020873">
    <property type="protein sequence ID" value="CAE0471212.1"/>
    <property type="molecule type" value="Transcribed_RNA"/>
</dbReference>
<dbReference type="EMBL" id="HBIO01020872">
    <property type="protein sequence ID" value="CAE0471211.1"/>
    <property type="molecule type" value="Transcribed_RNA"/>
</dbReference>
<keyword evidence="5" id="KW-0812">Transmembrane</keyword>
<evidence type="ECO:0000313" key="8">
    <source>
        <dbReference type="EMBL" id="CAE0471213.1"/>
    </source>
</evidence>
<keyword evidence="5" id="KW-1133">Transmembrane helix</keyword>
<dbReference type="Gene3D" id="3.20.20.80">
    <property type="entry name" value="Glycosidases"/>
    <property type="match status" value="1"/>
</dbReference>
<organism evidence="9">
    <name type="scientific">Chaetoceros debilis</name>
    <dbReference type="NCBI Taxonomy" id="122233"/>
    <lineage>
        <taxon>Eukaryota</taxon>
        <taxon>Sar</taxon>
        <taxon>Stramenopiles</taxon>
        <taxon>Ochrophyta</taxon>
        <taxon>Bacillariophyta</taxon>
        <taxon>Coscinodiscophyceae</taxon>
        <taxon>Chaetocerotophycidae</taxon>
        <taxon>Chaetocerotales</taxon>
        <taxon>Chaetocerotaceae</taxon>
        <taxon>Chaetoceros</taxon>
    </lineage>
</organism>
<dbReference type="EMBL" id="HBIO01020875">
    <property type="protein sequence ID" value="CAE0471214.1"/>
    <property type="molecule type" value="Transcribed_RNA"/>
</dbReference>
<dbReference type="SUPFAM" id="SSF51445">
    <property type="entry name" value="(Trans)glycosidases"/>
    <property type="match status" value="1"/>
</dbReference>
<feature type="transmembrane region" description="Helical" evidence="5">
    <location>
        <begin position="529"/>
        <end position="556"/>
    </location>
</feature>
<evidence type="ECO:0000256" key="4">
    <source>
        <dbReference type="ARBA" id="ARBA00023180"/>
    </source>
</evidence>
<dbReference type="GO" id="GO:0005886">
    <property type="term" value="C:plasma membrane"/>
    <property type="evidence" value="ECO:0007669"/>
    <property type="project" value="TreeGrafter"/>
</dbReference>
<accession>A0A6S8XMG5</accession>
<keyword evidence="5" id="KW-0472">Membrane</keyword>
<dbReference type="GO" id="GO:0042124">
    <property type="term" value="F:1,3-beta-glucanosyltransferase activity"/>
    <property type="evidence" value="ECO:0007669"/>
    <property type="project" value="TreeGrafter"/>
</dbReference>
<name>A0A6S8XMG5_9STRA</name>
<dbReference type="GO" id="GO:0034411">
    <property type="term" value="P:cell wall (1-&gt;3)-beta-D-glucan biosynthetic process"/>
    <property type="evidence" value="ECO:0007669"/>
    <property type="project" value="TreeGrafter"/>
</dbReference>